<dbReference type="PANTHER" id="PTHR43364:SF4">
    <property type="entry name" value="NAD(P)-LINKED OXIDOREDUCTASE SUPERFAMILY PROTEIN"/>
    <property type="match status" value="1"/>
</dbReference>
<dbReference type="InterPro" id="IPR050523">
    <property type="entry name" value="AKR_Detox_Biosynth"/>
</dbReference>
<accession>A0AAD7XLI6</accession>
<reference evidence="3" key="1">
    <citation type="submission" date="2023-01" db="EMBL/GenBank/DDBJ databases">
        <title>Metagenome sequencing of chrysophaentin producing Chrysophaeum taylorii.</title>
        <authorList>
            <person name="Davison J."/>
            <person name="Bewley C."/>
        </authorList>
    </citation>
    <scope>NUCLEOTIDE SEQUENCE</scope>
    <source>
        <strain evidence="3">NIES-1699</strain>
    </source>
</reference>
<name>A0AAD7XLI6_9STRA</name>
<feature type="domain" description="NADP-dependent oxidoreductase" evidence="2">
    <location>
        <begin position="10"/>
        <end position="286"/>
    </location>
</feature>
<evidence type="ECO:0000259" key="2">
    <source>
        <dbReference type="Pfam" id="PF00248"/>
    </source>
</evidence>
<evidence type="ECO:0000256" key="1">
    <source>
        <dbReference type="ARBA" id="ARBA00023002"/>
    </source>
</evidence>
<dbReference type="PANTHER" id="PTHR43364">
    <property type="entry name" value="NADH-SPECIFIC METHYLGLYOXAL REDUCTASE-RELATED"/>
    <property type="match status" value="1"/>
</dbReference>
<dbReference type="SUPFAM" id="SSF51430">
    <property type="entry name" value="NAD(P)-linked oxidoreductase"/>
    <property type="match status" value="1"/>
</dbReference>
<dbReference type="CDD" id="cd19075">
    <property type="entry name" value="AKR_AKR7A1-5"/>
    <property type="match status" value="1"/>
</dbReference>
<dbReference type="InterPro" id="IPR023210">
    <property type="entry name" value="NADP_OxRdtase_dom"/>
</dbReference>
<dbReference type="InterPro" id="IPR036812">
    <property type="entry name" value="NAD(P)_OxRdtase_dom_sf"/>
</dbReference>
<evidence type="ECO:0000313" key="3">
    <source>
        <dbReference type="EMBL" id="KAJ8604572.1"/>
    </source>
</evidence>
<sequence>MKVKKNQLRVILGTMTFGGQTGRQEAARMLENFLPGEVDTARMYERGRTEELLGEMLPKGTLVASKANPFATHDKSLAPASIEAQLKATEEALRGAPLSIYYLHAPDPETPILETLEAINAAHSAGRFLEFGLSNFQAWEVAHIAALCRENGFVVPTVYQGMYNALTREVERELLPCLRALGMRFYAYNPLMGGMLTGKHSRESLVKASEGRFALSNKMYRDRYLAASQLEAVEAIVAACREASIKPGHAALRWLVHHSHLKENDGVIIGASKVAHFEDNLGALQSEDPLPTPLLKACDAGWATIQAHGCCPSYERGHSKYGDDDE</sequence>
<comment type="caution">
    <text evidence="3">The sequence shown here is derived from an EMBL/GenBank/DDBJ whole genome shotgun (WGS) entry which is preliminary data.</text>
</comment>
<dbReference type="EMBL" id="JAQMWT010000328">
    <property type="protein sequence ID" value="KAJ8604572.1"/>
    <property type="molecule type" value="Genomic_DNA"/>
</dbReference>
<proteinExistence type="predicted"/>
<dbReference type="Pfam" id="PF00248">
    <property type="entry name" value="Aldo_ket_red"/>
    <property type="match status" value="1"/>
</dbReference>
<organism evidence="3 4">
    <name type="scientific">Chrysophaeum taylorii</name>
    <dbReference type="NCBI Taxonomy" id="2483200"/>
    <lineage>
        <taxon>Eukaryota</taxon>
        <taxon>Sar</taxon>
        <taxon>Stramenopiles</taxon>
        <taxon>Ochrophyta</taxon>
        <taxon>Pelagophyceae</taxon>
        <taxon>Pelagomonadales</taxon>
        <taxon>Pelagomonadaceae</taxon>
        <taxon>Chrysophaeum</taxon>
    </lineage>
</organism>
<dbReference type="AlphaFoldDB" id="A0AAD7XLI6"/>
<keyword evidence="1" id="KW-0560">Oxidoreductase</keyword>
<dbReference type="Proteomes" id="UP001230188">
    <property type="component" value="Unassembled WGS sequence"/>
</dbReference>
<evidence type="ECO:0000313" key="4">
    <source>
        <dbReference type="Proteomes" id="UP001230188"/>
    </source>
</evidence>
<dbReference type="GO" id="GO:0016491">
    <property type="term" value="F:oxidoreductase activity"/>
    <property type="evidence" value="ECO:0007669"/>
    <property type="project" value="UniProtKB-KW"/>
</dbReference>
<gene>
    <name evidence="3" type="ORF">CTAYLR_007622</name>
</gene>
<dbReference type="Gene3D" id="3.20.20.100">
    <property type="entry name" value="NADP-dependent oxidoreductase domain"/>
    <property type="match status" value="1"/>
</dbReference>
<keyword evidence="4" id="KW-1185">Reference proteome</keyword>
<protein>
    <recommendedName>
        <fullName evidence="2">NADP-dependent oxidoreductase domain-containing protein</fullName>
    </recommendedName>
</protein>